<accession>A0ABP8QLA9</accession>
<name>A0ABP8QLA9_9BACT</name>
<comment type="caution">
    <text evidence="1">The sequence shown here is derived from an EMBL/GenBank/DDBJ whole genome shotgun (WGS) entry which is preliminary data.</text>
</comment>
<sequence length="209" mass="24078">MFARRRPVLQIDSRYSIINSHFSIINGLKLGLEWRGRVRTGLAFYFLSSRIPTRLEPPDNATDDPDATLRFYNVALYGEYIVLENPRWELGANLQGGMGAVRVEYNNEDRPGTRSSTPRDFIALIEPSVAAQMRVFSWASLGAGAGWRQPLFVDEVVRREISGPIFYLRAKILLVPLLRILRNHEPLFSQKDLRIHSMNDRTRRRTYGE</sequence>
<dbReference type="EMBL" id="BAABGQ010000008">
    <property type="protein sequence ID" value="GAA4504919.1"/>
    <property type="molecule type" value="Genomic_DNA"/>
</dbReference>
<gene>
    <name evidence="1" type="ORF">GCM10023172_32020</name>
</gene>
<dbReference type="Proteomes" id="UP001501243">
    <property type="component" value="Unassembled WGS sequence"/>
</dbReference>
<organism evidence="1 2">
    <name type="scientific">Hymenobacter ginsengisoli</name>
    <dbReference type="NCBI Taxonomy" id="1051626"/>
    <lineage>
        <taxon>Bacteria</taxon>
        <taxon>Pseudomonadati</taxon>
        <taxon>Bacteroidota</taxon>
        <taxon>Cytophagia</taxon>
        <taxon>Cytophagales</taxon>
        <taxon>Hymenobacteraceae</taxon>
        <taxon>Hymenobacter</taxon>
    </lineage>
</organism>
<protein>
    <recommendedName>
        <fullName evidence="3">Bacterial surface antigen (D15) domain-containing protein</fullName>
    </recommendedName>
</protein>
<evidence type="ECO:0000313" key="1">
    <source>
        <dbReference type="EMBL" id="GAA4504919.1"/>
    </source>
</evidence>
<evidence type="ECO:0000313" key="2">
    <source>
        <dbReference type="Proteomes" id="UP001501243"/>
    </source>
</evidence>
<dbReference type="RefSeq" id="WP_345229250.1">
    <property type="nucleotide sequence ID" value="NZ_BAABGQ010000008.1"/>
</dbReference>
<keyword evidence="2" id="KW-1185">Reference proteome</keyword>
<reference evidence="2" key="1">
    <citation type="journal article" date="2019" name="Int. J. Syst. Evol. Microbiol.">
        <title>The Global Catalogue of Microorganisms (GCM) 10K type strain sequencing project: providing services to taxonomists for standard genome sequencing and annotation.</title>
        <authorList>
            <consortium name="The Broad Institute Genomics Platform"/>
            <consortium name="The Broad Institute Genome Sequencing Center for Infectious Disease"/>
            <person name="Wu L."/>
            <person name="Ma J."/>
        </authorList>
    </citation>
    <scope>NUCLEOTIDE SEQUENCE [LARGE SCALE GENOMIC DNA]</scope>
    <source>
        <strain evidence="2">JCM 17841</strain>
    </source>
</reference>
<proteinExistence type="predicted"/>
<evidence type="ECO:0008006" key="3">
    <source>
        <dbReference type="Google" id="ProtNLM"/>
    </source>
</evidence>